<name>A0ABV7U3V0_9RHOB</name>
<reference evidence="2" key="1">
    <citation type="journal article" date="2019" name="Int. J. Syst. Evol. Microbiol.">
        <title>The Global Catalogue of Microorganisms (GCM) 10K type strain sequencing project: providing services to taxonomists for standard genome sequencing and annotation.</title>
        <authorList>
            <consortium name="The Broad Institute Genomics Platform"/>
            <consortium name="The Broad Institute Genome Sequencing Center for Infectious Disease"/>
            <person name="Wu L."/>
            <person name="Ma J."/>
        </authorList>
    </citation>
    <scope>NUCLEOTIDE SEQUENCE [LARGE SCALE GENOMIC DNA]</scope>
    <source>
        <strain evidence="2">KCTC 42473</strain>
    </source>
</reference>
<dbReference type="RefSeq" id="WP_377761182.1">
    <property type="nucleotide sequence ID" value="NZ_JBHRXY010000006.1"/>
</dbReference>
<accession>A0ABV7U3V0</accession>
<organism evidence="1 2">
    <name type="scientific">Paracoccus angustae</name>
    <dbReference type="NCBI Taxonomy" id="1671480"/>
    <lineage>
        <taxon>Bacteria</taxon>
        <taxon>Pseudomonadati</taxon>
        <taxon>Pseudomonadota</taxon>
        <taxon>Alphaproteobacteria</taxon>
        <taxon>Rhodobacterales</taxon>
        <taxon>Paracoccaceae</taxon>
        <taxon>Paracoccus</taxon>
    </lineage>
</organism>
<proteinExistence type="predicted"/>
<dbReference type="Proteomes" id="UP001595539">
    <property type="component" value="Unassembled WGS sequence"/>
</dbReference>
<protein>
    <recommendedName>
        <fullName evidence="3">Acyltransferase 3 domain-containing protein</fullName>
    </recommendedName>
</protein>
<sequence length="133" mass="14936">MADCSFRRRRYYGQVFSGRWTVAFLKDGLAPFYCQTLIHNWFIVKIPEVTGAMPMHGTGAHFWSIAVEEQFYLIAPLLLVLIPLRHSILAWGLLTAAAIADQASMGRFRRAFWRPCFNGGGAIGTSGLPARRC</sequence>
<gene>
    <name evidence="1" type="ORF">ACFOM8_09845</name>
</gene>
<evidence type="ECO:0000313" key="1">
    <source>
        <dbReference type="EMBL" id="MFC3629746.1"/>
    </source>
</evidence>
<evidence type="ECO:0000313" key="2">
    <source>
        <dbReference type="Proteomes" id="UP001595539"/>
    </source>
</evidence>
<evidence type="ECO:0008006" key="3">
    <source>
        <dbReference type="Google" id="ProtNLM"/>
    </source>
</evidence>
<keyword evidence="2" id="KW-1185">Reference proteome</keyword>
<dbReference type="EMBL" id="JBHRXY010000006">
    <property type="protein sequence ID" value="MFC3629746.1"/>
    <property type="molecule type" value="Genomic_DNA"/>
</dbReference>
<comment type="caution">
    <text evidence="1">The sequence shown here is derived from an EMBL/GenBank/DDBJ whole genome shotgun (WGS) entry which is preliminary data.</text>
</comment>